<proteinExistence type="predicted"/>
<protein>
    <submittedName>
        <fullName evidence="3">Uncharacterized protein</fullName>
    </submittedName>
</protein>
<dbReference type="WBParaSite" id="jg10652">
    <property type="protein sequence ID" value="jg10652"/>
    <property type="gene ID" value="jg10652"/>
</dbReference>
<evidence type="ECO:0000313" key="3">
    <source>
        <dbReference type="WBParaSite" id="jg10652"/>
    </source>
</evidence>
<organism evidence="2 3">
    <name type="scientific">Ditylenchus dipsaci</name>
    <dbReference type="NCBI Taxonomy" id="166011"/>
    <lineage>
        <taxon>Eukaryota</taxon>
        <taxon>Metazoa</taxon>
        <taxon>Ecdysozoa</taxon>
        <taxon>Nematoda</taxon>
        <taxon>Chromadorea</taxon>
        <taxon>Rhabditida</taxon>
        <taxon>Tylenchina</taxon>
        <taxon>Tylenchomorpha</taxon>
        <taxon>Sphaerularioidea</taxon>
        <taxon>Anguinidae</taxon>
        <taxon>Anguininae</taxon>
        <taxon>Ditylenchus</taxon>
    </lineage>
</organism>
<accession>A0A915CMF6</accession>
<name>A0A915CMF6_9BILA</name>
<dbReference type="Proteomes" id="UP000887574">
    <property type="component" value="Unplaced"/>
</dbReference>
<dbReference type="AlphaFoldDB" id="A0A915CMF6"/>
<sequence>MTPSTQLLSRPSESTSKSRLSSLKERKSSFRFGILPDRRDSIRSQLLITRCHGNNAGLRHYKCQELR</sequence>
<evidence type="ECO:0000256" key="1">
    <source>
        <dbReference type="SAM" id="MobiDB-lite"/>
    </source>
</evidence>
<feature type="region of interest" description="Disordered" evidence="1">
    <location>
        <begin position="1"/>
        <end position="25"/>
    </location>
</feature>
<keyword evidence="2" id="KW-1185">Reference proteome</keyword>
<reference evidence="3" key="1">
    <citation type="submission" date="2022-11" db="UniProtKB">
        <authorList>
            <consortium name="WormBaseParasite"/>
        </authorList>
    </citation>
    <scope>IDENTIFICATION</scope>
</reference>
<feature type="compositionally biased region" description="Low complexity" evidence="1">
    <location>
        <begin position="7"/>
        <end position="21"/>
    </location>
</feature>
<evidence type="ECO:0000313" key="2">
    <source>
        <dbReference type="Proteomes" id="UP000887574"/>
    </source>
</evidence>